<sequence>MEALRWTKLPDDDIDEFLGDGGTGVISFATGDDDPPFTVPVSYGYYDDERRFYFRLSAPDEGTKAEFLDQPVAFVVHDRVDGRWHSVVATGRLDDLGDAPYDSTRVQGLWAVEIPNVEIFDRPRSDVSFRDFMLDPEILSGRREFQEQ</sequence>
<protein>
    <recommendedName>
        <fullName evidence="3">Nitroimidazol reductase NimA, pyridoxamine 5'-phosphate oxidase superfamily</fullName>
    </recommendedName>
</protein>
<dbReference type="Proteomes" id="UP000219453">
    <property type="component" value="Unassembled WGS sequence"/>
</dbReference>
<dbReference type="SUPFAM" id="SSF50475">
    <property type="entry name" value="FMN-binding split barrel"/>
    <property type="match status" value="1"/>
</dbReference>
<dbReference type="Pfam" id="PF12900">
    <property type="entry name" value="Pyridox_ox_2"/>
    <property type="match status" value="1"/>
</dbReference>
<evidence type="ECO:0000313" key="1">
    <source>
        <dbReference type="EMBL" id="SNZ11996.1"/>
    </source>
</evidence>
<dbReference type="EMBL" id="OBEJ01000002">
    <property type="protein sequence ID" value="SNZ11996.1"/>
    <property type="molecule type" value="Genomic_DNA"/>
</dbReference>
<dbReference type="AlphaFoldDB" id="A0A285NVT5"/>
<gene>
    <name evidence="1" type="ORF">SAMN06269185_1455</name>
</gene>
<reference evidence="2" key="1">
    <citation type="submission" date="2017-09" db="EMBL/GenBank/DDBJ databases">
        <authorList>
            <person name="Varghese N."/>
            <person name="Submissions S."/>
        </authorList>
    </citation>
    <scope>NUCLEOTIDE SEQUENCE [LARGE SCALE GENOMIC DNA]</scope>
    <source>
        <strain evidence="2">DSM 27208</strain>
    </source>
</reference>
<keyword evidence="2" id="KW-1185">Reference proteome</keyword>
<dbReference type="Gene3D" id="2.30.110.10">
    <property type="entry name" value="Electron Transport, Fmn-binding Protein, Chain A"/>
    <property type="match status" value="1"/>
</dbReference>
<dbReference type="InterPro" id="IPR012349">
    <property type="entry name" value="Split_barrel_FMN-bd"/>
</dbReference>
<name>A0A285NVT5_NATPI</name>
<organism evidence="1 2">
    <name type="scientific">Natronoarchaeum philippinense</name>
    <dbReference type="NCBI Taxonomy" id="558529"/>
    <lineage>
        <taxon>Archaea</taxon>
        <taxon>Methanobacteriati</taxon>
        <taxon>Methanobacteriota</taxon>
        <taxon>Stenosarchaea group</taxon>
        <taxon>Halobacteria</taxon>
        <taxon>Halobacteriales</taxon>
        <taxon>Natronoarchaeaceae</taxon>
    </lineage>
</organism>
<proteinExistence type="predicted"/>
<dbReference type="InterPro" id="IPR024747">
    <property type="entry name" value="Pyridox_Oxase-rel"/>
</dbReference>
<dbReference type="RefSeq" id="WP_097008440.1">
    <property type="nucleotide sequence ID" value="NZ_OBEJ01000002.1"/>
</dbReference>
<accession>A0A285NVT5</accession>
<evidence type="ECO:0008006" key="3">
    <source>
        <dbReference type="Google" id="ProtNLM"/>
    </source>
</evidence>
<evidence type="ECO:0000313" key="2">
    <source>
        <dbReference type="Proteomes" id="UP000219453"/>
    </source>
</evidence>
<dbReference type="OrthoDB" id="288110at2157"/>